<dbReference type="SUPFAM" id="SSF51735">
    <property type="entry name" value="NAD(P)-binding Rossmann-fold domains"/>
    <property type="match status" value="1"/>
</dbReference>
<keyword evidence="3" id="KW-1185">Reference proteome</keyword>
<dbReference type="EMBL" id="VRYY01000098">
    <property type="protein sequence ID" value="MBG3876295.1"/>
    <property type="molecule type" value="Genomic_DNA"/>
</dbReference>
<dbReference type="InterPro" id="IPR003781">
    <property type="entry name" value="CoA-bd"/>
</dbReference>
<protein>
    <submittedName>
        <fullName evidence="2">CoA-binding protein</fullName>
    </submittedName>
</protein>
<dbReference type="SMART" id="SM00881">
    <property type="entry name" value="CoA_binding"/>
    <property type="match status" value="1"/>
</dbReference>
<dbReference type="PANTHER" id="PTHR33303:SF2">
    <property type="entry name" value="COA-BINDING DOMAIN-CONTAINING PROTEIN"/>
    <property type="match status" value="1"/>
</dbReference>
<dbReference type="RefSeq" id="WP_196608464.1">
    <property type="nucleotide sequence ID" value="NZ_VRYY01000098.1"/>
</dbReference>
<feature type="domain" description="CoA-binding" evidence="1">
    <location>
        <begin position="10"/>
        <end position="105"/>
    </location>
</feature>
<organism evidence="2 3">
    <name type="scientific">Nitratidesulfovibrio oxamicus</name>
    <dbReference type="NCBI Taxonomy" id="32016"/>
    <lineage>
        <taxon>Bacteria</taxon>
        <taxon>Pseudomonadati</taxon>
        <taxon>Thermodesulfobacteriota</taxon>
        <taxon>Desulfovibrionia</taxon>
        <taxon>Desulfovibrionales</taxon>
        <taxon>Desulfovibrionaceae</taxon>
        <taxon>Nitratidesulfovibrio</taxon>
    </lineage>
</organism>
<dbReference type="Pfam" id="PF13380">
    <property type="entry name" value="CoA_binding_2"/>
    <property type="match status" value="1"/>
</dbReference>
<evidence type="ECO:0000313" key="3">
    <source>
        <dbReference type="Proteomes" id="UP001194469"/>
    </source>
</evidence>
<dbReference type="PANTHER" id="PTHR33303">
    <property type="entry name" value="CYTOPLASMIC PROTEIN-RELATED"/>
    <property type="match status" value="1"/>
</dbReference>
<comment type="caution">
    <text evidence="2">The sequence shown here is derived from an EMBL/GenBank/DDBJ whole genome shotgun (WGS) entry which is preliminary data.</text>
</comment>
<dbReference type="Gene3D" id="3.40.50.720">
    <property type="entry name" value="NAD(P)-binding Rossmann-like Domain"/>
    <property type="match status" value="1"/>
</dbReference>
<evidence type="ECO:0000259" key="1">
    <source>
        <dbReference type="SMART" id="SM00881"/>
    </source>
</evidence>
<name>A0ABS0J1K8_9BACT</name>
<evidence type="ECO:0000313" key="2">
    <source>
        <dbReference type="EMBL" id="MBG3876295.1"/>
    </source>
</evidence>
<sequence length="140" mass="15594">MLLDATLRTILRESRTIAVIGAKDKPGQPVDMVGRYLIEAGYDVRPVHPVRRTVWGMQAYPTIGDVPIDVDIVNVFRAPEHCPAHAVEVLALPRLPRLFWMQSGITSPEAGRMLFERGVAVVEDLCLMVEHRRLMAGGLL</sequence>
<gene>
    <name evidence="2" type="ORF">FVW20_04435</name>
</gene>
<reference evidence="2 3" key="1">
    <citation type="submission" date="2019-08" db="EMBL/GenBank/DDBJ databases">
        <authorList>
            <person name="Luo N."/>
        </authorList>
    </citation>
    <scope>NUCLEOTIDE SEQUENCE [LARGE SCALE GENOMIC DNA]</scope>
    <source>
        <strain evidence="2 3">NCIMB 9442</strain>
    </source>
</reference>
<accession>A0ABS0J1K8</accession>
<dbReference type="Proteomes" id="UP001194469">
    <property type="component" value="Unassembled WGS sequence"/>
</dbReference>
<proteinExistence type="predicted"/>
<dbReference type="InterPro" id="IPR036291">
    <property type="entry name" value="NAD(P)-bd_dom_sf"/>
</dbReference>